<dbReference type="EMBL" id="MF768985">
    <property type="protein sequence ID" value="ATU83703.1"/>
    <property type="molecule type" value="Genomic_DNA"/>
</dbReference>
<accession>A0A2D3I5Q0</accession>
<evidence type="ECO:0000256" key="1">
    <source>
        <dbReference type="SAM" id="Phobius"/>
    </source>
</evidence>
<sequence length="94" mass="9751">MPPVCPGRNIVSIELWGVCPPLTPPPLRNKSAPGFIASSNLLPKFDGLADEFSPSLAAAAAILLVTANASFAFLMEVASLLFISSISSMPPLLA</sequence>
<feature type="transmembrane region" description="Helical" evidence="1">
    <location>
        <begin position="56"/>
        <end position="83"/>
    </location>
</feature>
<keyword evidence="1" id="KW-1133">Transmembrane helix</keyword>
<protein>
    <submittedName>
        <fullName evidence="2">ORF1131</fullName>
    </submittedName>
</protein>
<organism evidence="2">
    <name type="scientific">White spot syndrome virus</name>
    <dbReference type="NCBI Taxonomy" id="342409"/>
    <lineage>
        <taxon>Viruses</taxon>
        <taxon>Viruses incertae sedis</taxon>
        <taxon>Naldaviricetes</taxon>
        <taxon>Nimaviridae</taxon>
        <taxon>Whispovirus</taxon>
    </lineage>
</organism>
<proteinExistence type="predicted"/>
<name>A0A2D3I5Q0_9VIRU</name>
<keyword evidence="1" id="KW-0472">Membrane</keyword>
<keyword evidence="1" id="KW-0812">Transmembrane</keyword>
<evidence type="ECO:0000313" key="2">
    <source>
        <dbReference type="EMBL" id="ATU83703.1"/>
    </source>
</evidence>
<reference evidence="2" key="1">
    <citation type="journal article" date="2018" name="Aquaculture">
        <title>Complete genome sequence of a white spot syndrome virus associated with a disease incursion in Australia.</title>
        <authorList>
            <person name="Oakey J."/>
            <person name="Smith C.S."/>
        </authorList>
    </citation>
    <scope>NUCLEOTIDE SEQUENCE [LARGE SCALE GENOMIC DNA]</scope>
    <source>
        <strain evidence="2">WSSV-AU</strain>
    </source>
</reference>
<dbReference type="Proteomes" id="UP000267516">
    <property type="component" value="Segment"/>
</dbReference>